<reference evidence="2" key="1">
    <citation type="journal article" date="2014" name="Int. J. Syst. Evol. Microbiol.">
        <title>Complete genome sequence of Corynebacterium casei LMG S-19264T (=DSM 44701T), isolated from a smear-ripened cheese.</title>
        <authorList>
            <consortium name="US DOE Joint Genome Institute (JGI-PGF)"/>
            <person name="Walter F."/>
            <person name="Albersmeier A."/>
            <person name="Kalinowski J."/>
            <person name="Ruckert C."/>
        </authorList>
    </citation>
    <scope>NUCLEOTIDE SEQUENCE</scope>
    <source>
        <strain evidence="2">CCM 7897</strain>
    </source>
</reference>
<evidence type="ECO:0000313" key="3">
    <source>
        <dbReference type="Proteomes" id="UP000606044"/>
    </source>
</evidence>
<reference evidence="2" key="2">
    <citation type="submission" date="2020-09" db="EMBL/GenBank/DDBJ databases">
        <authorList>
            <person name="Sun Q."/>
            <person name="Sedlacek I."/>
        </authorList>
    </citation>
    <scope>NUCLEOTIDE SEQUENCE</scope>
    <source>
        <strain evidence="2">CCM 7897</strain>
    </source>
</reference>
<dbReference type="AlphaFoldDB" id="A0A917C497"/>
<evidence type="ECO:0000256" key="1">
    <source>
        <dbReference type="SAM" id="MobiDB-lite"/>
    </source>
</evidence>
<evidence type="ECO:0000313" key="2">
    <source>
        <dbReference type="EMBL" id="GGF69327.1"/>
    </source>
</evidence>
<sequence length="86" mass="8835">MAGAQAPPVMPPLISEGRPGSRDALPAPRDALPLPLAGEGWEGEEAERLPGVHPSPLVMAGLDPAIHVPPPGGRMDAKANGEETDF</sequence>
<keyword evidence="3" id="KW-1185">Reference proteome</keyword>
<proteinExistence type="predicted"/>
<feature type="compositionally biased region" description="Basic and acidic residues" evidence="1">
    <location>
        <begin position="75"/>
        <end position="86"/>
    </location>
</feature>
<dbReference type="Proteomes" id="UP000606044">
    <property type="component" value="Unassembled WGS sequence"/>
</dbReference>
<organism evidence="2 3">
    <name type="scientific">Azorhizobium oxalatiphilum</name>
    <dbReference type="NCBI Taxonomy" id="980631"/>
    <lineage>
        <taxon>Bacteria</taxon>
        <taxon>Pseudomonadati</taxon>
        <taxon>Pseudomonadota</taxon>
        <taxon>Alphaproteobacteria</taxon>
        <taxon>Hyphomicrobiales</taxon>
        <taxon>Xanthobacteraceae</taxon>
        <taxon>Azorhizobium</taxon>
    </lineage>
</organism>
<feature type="region of interest" description="Disordered" evidence="1">
    <location>
        <begin position="1"/>
        <end position="86"/>
    </location>
</feature>
<name>A0A917C497_9HYPH</name>
<gene>
    <name evidence="2" type="ORF">GCM10007301_31280</name>
</gene>
<comment type="caution">
    <text evidence="2">The sequence shown here is derived from an EMBL/GenBank/DDBJ whole genome shotgun (WGS) entry which is preliminary data.</text>
</comment>
<feature type="compositionally biased region" description="Low complexity" evidence="1">
    <location>
        <begin position="22"/>
        <end position="39"/>
    </location>
</feature>
<protein>
    <submittedName>
        <fullName evidence="2">Uncharacterized protein</fullName>
    </submittedName>
</protein>
<dbReference type="EMBL" id="BMCT01000004">
    <property type="protein sequence ID" value="GGF69327.1"/>
    <property type="molecule type" value="Genomic_DNA"/>
</dbReference>
<accession>A0A917C497</accession>